<dbReference type="CDD" id="cd02440">
    <property type="entry name" value="AdoMet_MTases"/>
    <property type="match status" value="1"/>
</dbReference>
<dbReference type="Proteomes" id="UP000199691">
    <property type="component" value="Unassembled WGS sequence"/>
</dbReference>
<keyword evidence="2" id="KW-0489">Methyltransferase</keyword>
<dbReference type="EMBL" id="FNIX01000018">
    <property type="protein sequence ID" value="SDP87951.1"/>
    <property type="molecule type" value="Genomic_DNA"/>
</dbReference>
<sequence>MDRPRWQEYWNRKSETYDREMGVLDRRVFGDSRRWACSRATGEVLEVAVGTGLNLPHYPAGVTLTGLDLSDRMLDLARARAAGLGRPVTLRQGTAHALPFADSSFDTVVCTLGLCAIPDHETAVGEMVRVLRPGGPLILLDHVAATSRFVRGVQWLLERITVPMAGEHFLRRPLHLVQAHGLVVEQRQRFKLGVVERLVARKPVSSSGDPATPRDLP</sequence>
<dbReference type="InterPro" id="IPR052356">
    <property type="entry name" value="Thiol_S-MT"/>
</dbReference>
<dbReference type="PANTHER" id="PTHR45036">
    <property type="entry name" value="METHYLTRANSFERASE LIKE 7B"/>
    <property type="match status" value="1"/>
</dbReference>
<dbReference type="InterPro" id="IPR029063">
    <property type="entry name" value="SAM-dependent_MTases_sf"/>
</dbReference>
<feature type="domain" description="Methyltransferase type 11" evidence="1">
    <location>
        <begin position="45"/>
        <end position="138"/>
    </location>
</feature>
<accession>A0A1H0WBN1</accession>
<dbReference type="GO" id="GO:0008757">
    <property type="term" value="F:S-adenosylmethionine-dependent methyltransferase activity"/>
    <property type="evidence" value="ECO:0007669"/>
    <property type="project" value="InterPro"/>
</dbReference>
<dbReference type="InterPro" id="IPR013216">
    <property type="entry name" value="Methyltransf_11"/>
</dbReference>
<dbReference type="GO" id="GO:0032259">
    <property type="term" value="P:methylation"/>
    <property type="evidence" value="ECO:0007669"/>
    <property type="project" value="UniProtKB-KW"/>
</dbReference>
<gene>
    <name evidence="2" type="ORF">SAMN05421507_11859</name>
</gene>
<evidence type="ECO:0000313" key="2">
    <source>
        <dbReference type="EMBL" id="SDP87951.1"/>
    </source>
</evidence>
<keyword evidence="2" id="KW-0808">Transferase</keyword>
<evidence type="ECO:0000313" key="3">
    <source>
        <dbReference type="Proteomes" id="UP000199691"/>
    </source>
</evidence>
<organism evidence="2 3">
    <name type="scientific">Lentzea jiangxiensis</name>
    <dbReference type="NCBI Taxonomy" id="641025"/>
    <lineage>
        <taxon>Bacteria</taxon>
        <taxon>Bacillati</taxon>
        <taxon>Actinomycetota</taxon>
        <taxon>Actinomycetes</taxon>
        <taxon>Pseudonocardiales</taxon>
        <taxon>Pseudonocardiaceae</taxon>
        <taxon>Lentzea</taxon>
    </lineage>
</organism>
<dbReference type="RefSeq" id="WP_090102928.1">
    <property type="nucleotide sequence ID" value="NZ_FNIX01000018.1"/>
</dbReference>
<dbReference type="SUPFAM" id="SSF53335">
    <property type="entry name" value="S-adenosyl-L-methionine-dependent methyltransferases"/>
    <property type="match status" value="1"/>
</dbReference>
<dbReference type="Gene3D" id="3.40.50.150">
    <property type="entry name" value="Vaccinia Virus protein VP39"/>
    <property type="match status" value="1"/>
</dbReference>
<protein>
    <submittedName>
        <fullName evidence="2">Ubiquinone/menaquinone biosynthesis C-methylase UbiE</fullName>
    </submittedName>
</protein>
<reference evidence="3" key="1">
    <citation type="submission" date="2016-10" db="EMBL/GenBank/DDBJ databases">
        <authorList>
            <person name="Varghese N."/>
            <person name="Submissions S."/>
        </authorList>
    </citation>
    <scope>NUCLEOTIDE SEQUENCE [LARGE SCALE GENOMIC DNA]</scope>
    <source>
        <strain evidence="3">CGMCC 4.6609</strain>
    </source>
</reference>
<name>A0A1H0WBN1_9PSEU</name>
<keyword evidence="2" id="KW-0830">Ubiquinone</keyword>
<dbReference type="STRING" id="641025.SAMN05421507_11859"/>
<dbReference type="OrthoDB" id="65624at2"/>
<evidence type="ECO:0000259" key="1">
    <source>
        <dbReference type="Pfam" id="PF08241"/>
    </source>
</evidence>
<dbReference type="AlphaFoldDB" id="A0A1H0WBN1"/>
<proteinExistence type="predicted"/>
<dbReference type="Pfam" id="PF08241">
    <property type="entry name" value="Methyltransf_11"/>
    <property type="match status" value="1"/>
</dbReference>
<dbReference type="PANTHER" id="PTHR45036:SF1">
    <property type="entry name" value="METHYLTRANSFERASE LIKE 7A"/>
    <property type="match status" value="1"/>
</dbReference>
<keyword evidence="3" id="KW-1185">Reference proteome</keyword>